<gene>
    <name evidence="2" type="ORF">A6X21_12485</name>
</gene>
<dbReference type="AlphaFoldDB" id="A0A1C3E5U4"/>
<accession>A0A1C3E5U4</accession>
<protein>
    <submittedName>
        <fullName evidence="2">Uncharacterized protein</fullName>
    </submittedName>
</protein>
<organism evidence="2 3">
    <name type="scientific">Planctopirus hydrillae</name>
    <dbReference type="NCBI Taxonomy" id="1841610"/>
    <lineage>
        <taxon>Bacteria</taxon>
        <taxon>Pseudomonadati</taxon>
        <taxon>Planctomycetota</taxon>
        <taxon>Planctomycetia</taxon>
        <taxon>Planctomycetales</taxon>
        <taxon>Planctomycetaceae</taxon>
        <taxon>Planctopirus</taxon>
    </lineage>
</organism>
<proteinExistence type="predicted"/>
<dbReference type="EMBL" id="LYDR01000152">
    <property type="protein sequence ID" value="ODA28519.1"/>
    <property type="molecule type" value="Genomic_DNA"/>
</dbReference>
<dbReference type="STRING" id="1841610.A6X21_12485"/>
<feature type="region of interest" description="Disordered" evidence="1">
    <location>
        <begin position="43"/>
        <end position="69"/>
    </location>
</feature>
<name>A0A1C3E5U4_9PLAN</name>
<reference evidence="2 3" key="1">
    <citation type="submission" date="2016-05" db="EMBL/GenBank/DDBJ databases">
        <title>Genomic and physiological characterization of Planctopirus sp. isolated from fresh water lake.</title>
        <authorList>
            <person name="Subhash Y."/>
            <person name="Ramana C."/>
        </authorList>
    </citation>
    <scope>NUCLEOTIDE SEQUENCE [LARGE SCALE GENOMIC DNA]</scope>
    <source>
        <strain evidence="2 3">JC280</strain>
    </source>
</reference>
<comment type="caution">
    <text evidence="2">The sequence shown here is derived from an EMBL/GenBank/DDBJ whole genome shotgun (WGS) entry which is preliminary data.</text>
</comment>
<feature type="compositionally biased region" description="Basic and acidic residues" evidence="1">
    <location>
        <begin position="56"/>
        <end position="69"/>
    </location>
</feature>
<evidence type="ECO:0000313" key="2">
    <source>
        <dbReference type="EMBL" id="ODA28519.1"/>
    </source>
</evidence>
<keyword evidence="3" id="KW-1185">Reference proteome</keyword>
<sequence>MENSRREAACGHTFYANENGSIVLAKGLATRKSVSLKSEKLEVKTQMAGGNGMKSEGIKNRREQEEGKP</sequence>
<evidence type="ECO:0000313" key="3">
    <source>
        <dbReference type="Proteomes" id="UP000094828"/>
    </source>
</evidence>
<dbReference type="Proteomes" id="UP000094828">
    <property type="component" value="Unassembled WGS sequence"/>
</dbReference>
<evidence type="ECO:0000256" key="1">
    <source>
        <dbReference type="SAM" id="MobiDB-lite"/>
    </source>
</evidence>